<evidence type="ECO:0000313" key="3">
    <source>
        <dbReference type="Proteomes" id="UP001250698"/>
    </source>
</evidence>
<feature type="compositionally biased region" description="Basic and acidic residues" evidence="1">
    <location>
        <begin position="253"/>
        <end position="265"/>
    </location>
</feature>
<organism evidence="2 3">
    <name type="scientific">Hymenobacter endophyticus</name>
    <dbReference type="NCBI Taxonomy" id="3076335"/>
    <lineage>
        <taxon>Bacteria</taxon>
        <taxon>Pseudomonadati</taxon>
        <taxon>Bacteroidota</taxon>
        <taxon>Cytophagia</taxon>
        <taxon>Cytophagales</taxon>
        <taxon>Hymenobacteraceae</taxon>
        <taxon>Hymenobacter</taxon>
    </lineage>
</organism>
<comment type="caution">
    <text evidence="2">The sequence shown here is derived from an EMBL/GenBank/DDBJ whole genome shotgun (WGS) entry which is preliminary data.</text>
</comment>
<dbReference type="EMBL" id="JAWDJT010000010">
    <property type="protein sequence ID" value="MDU0371676.1"/>
    <property type="molecule type" value="Genomic_DNA"/>
</dbReference>
<dbReference type="InterPro" id="IPR005901">
    <property type="entry name" value="GLPGLI"/>
</dbReference>
<gene>
    <name evidence="2" type="ORF">ROI90_14815</name>
</gene>
<proteinExistence type="predicted"/>
<reference evidence="2 3" key="1">
    <citation type="submission" date="2023-10" db="EMBL/GenBank/DDBJ databases">
        <title>Hymenobacter endophyticus sp. nov., an isolate from the leaf tissues of wheat.</title>
        <authorList>
            <person name="Dai Y."/>
        </authorList>
    </citation>
    <scope>NUCLEOTIDE SEQUENCE [LARGE SCALE GENOMIC DNA]</scope>
    <source>
        <strain evidence="2 3">ZK17L-C2</strain>
    </source>
</reference>
<sequence>MMRKSFFLFFIIAVLFGNLCYAQGPPIDTCKLLITYRLTYYPDSTSNEKKIEQMRLTIGNSSSIFESIGQYKKDTMRLNNQSKPIGIGDMQRLGNQALTLGRSNFRYQIYKNTNQPFIYYHERIMRQSFYYKESNDIIKWKITNSKKNIAGYSCQLATTFFSGRNIEAWFTREIPHANGPYKFGGLPGLIIELSDSKRHYSFEFLKSETPKDKILILSYDDAIETTKQKFNQAKRDYEINLSDKIAAMGHPVSQEDRKDYKDRLNKKNNPLELK</sequence>
<dbReference type="Proteomes" id="UP001250698">
    <property type="component" value="Unassembled WGS sequence"/>
</dbReference>
<keyword evidence="3" id="KW-1185">Reference proteome</keyword>
<dbReference type="Pfam" id="PF09697">
    <property type="entry name" value="Porph_ging"/>
    <property type="match status" value="1"/>
</dbReference>
<name>A0ABU3TJY7_9BACT</name>
<dbReference type="RefSeq" id="WP_315999136.1">
    <property type="nucleotide sequence ID" value="NZ_JAWDJT010000010.1"/>
</dbReference>
<protein>
    <submittedName>
        <fullName evidence="2">GLPGLI family protein</fullName>
    </submittedName>
</protein>
<evidence type="ECO:0000313" key="2">
    <source>
        <dbReference type="EMBL" id="MDU0371676.1"/>
    </source>
</evidence>
<dbReference type="NCBIfam" id="TIGR01200">
    <property type="entry name" value="GLPGLI"/>
    <property type="match status" value="1"/>
</dbReference>
<feature type="region of interest" description="Disordered" evidence="1">
    <location>
        <begin position="248"/>
        <end position="274"/>
    </location>
</feature>
<evidence type="ECO:0000256" key="1">
    <source>
        <dbReference type="SAM" id="MobiDB-lite"/>
    </source>
</evidence>
<accession>A0ABU3TJY7</accession>